<name>A0AA35PCQ7_9SAUR</name>
<reference evidence="2" key="1">
    <citation type="submission" date="2022-12" db="EMBL/GenBank/DDBJ databases">
        <authorList>
            <person name="Alioto T."/>
            <person name="Alioto T."/>
            <person name="Gomez Garrido J."/>
        </authorList>
    </citation>
    <scope>NUCLEOTIDE SEQUENCE</scope>
</reference>
<feature type="compositionally biased region" description="Low complexity" evidence="1">
    <location>
        <begin position="165"/>
        <end position="180"/>
    </location>
</feature>
<evidence type="ECO:0000313" key="2">
    <source>
        <dbReference type="EMBL" id="CAI5780518.1"/>
    </source>
</evidence>
<organism evidence="2 3">
    <name type="scientific">Podarcis lilfordi</name>
    <name type="common">Lilford's wall lizard</name>
    <dbReference type="NCBI Taxonomy" id="74358"/>
    <lineage>
        <taxon>Eukaryota</taxon>
        <taxon>Metazoa</taxon>
        <taxon>Chordata</taxon>
        <taxon>Craniata</taxon>
        <taxon>Vertebrata</taxon>
        <taxon>Euteleostomi</taxon>
        <taxon>Lepidosauria</taxon>
        <taxon>Squamata</taxon>
        <taxon>Bifurcata</taxon>
        <taxon>Unidentata</taxon>
        <taxon>Episquamata</taxon>
        <taxon>Laterata</taxon>
        <taxon>Lacertibaenia</taxon>
        <taxon>Lacertidae</taxon>
        <taxon>Podarcis</taxon>
    </lineage>
</organism>
<accession>A0AA35PCQ7</accession>
<feature type="compositionally biased region" description="Low complexity" evidence="1">
    <location>
        <begin position="143"/>
        <end position="157"/>
    </location>
</feature>
<dbReference type="AlphaFoldDB" id="A0AA35PCQ7"/>
<gene>
    <name evidence="2" type="ORF">PODLI_1B015141</name>
</gene>
<feature type="compositionally biased region" description="Basic and acidic residues" evidence="1">
    <location>
        <begin position="258"/>
        <end position="269"/>
    </location>
</feature>
<evidence type="ECO:0000256" key="1">
    <source>
        <dbReference type="SAM" id="MobiDB-lite"/>
    </source>
</evidence>
<feature type="compositionally biased region" description="Basic residues" evidence="1">
    <location>
        <begin position="103"/>
        <end position="113"/>
    </location>
</feature>
<dbReference type="EMBL" id="OX395132">
    <property type="protein sequence ID" value="CAI5780518.1"/>
    <property type="molecule type" value="Genomic_DNA"/>
</dbReference>
<feature type="region of interest" description="Disordered" evidence="1">
    <location>
        <begin position="14"/>
        <end position="199"/>
    </location>
</feature>
<dbReference type="Proteomes" id="UP001178461">
    <property type="component" value="Chromosome 7"/>
</dbReference>
<proteinExistence type="predicted"/>
<feature type="region of interest" description="Disordered" evidence="1">
    <location>
        <begin position="236"/>
        <end position="269"/>
    </location>
</feature>
<protein>
    <submittedName>
        <fullName evidence="2">Uncharacterized protein</fullName>
    </submittedName>
</protein>
<keyword evidence="3" id="KW-1185">Reference proteome</keyword>
<evidence type="ECO:0000313" key="3">
    <source>
        <dbReference type="Proteomes" id="UP001178461"/>
    </source>
</evidence>
<sequence length="269" mass="27403">MTAKYLDVLVVLSPLPTSPPSVPFSGEKASPPRESFLHALKRGNPTPQPAARLKPAGALHVGETPGLPRKQAAAATGTKGRRHWLLAGEREGGRSLSSALRGPRTRRRSRRAGRAAPVGEPEGGAGRGSAGSSFPLGGGGGAATAAAAAAASAASASLPPPPGPAAGAPGPALPLAPRGSRSGRRLPPPRPFHPPSLARIPAGRFMSAEVRQAPPLLLLPLPGLPPGALRSCRRIFPSATTTRRGPRYGASPGGLFASEDKKSSRLREM</sequence>